<evidence type="ECO:0000256" key="5">
    <source>
        <dbReference type="ARBA" id="ARBA00022617"/>
    </source>
</evidence>
<evidence type="ECO:0000256" key="8">
    <source>
        <dbReference type="ARBA" id="ARBA00022982"/>
    </source>
</evidence>
<dbReference type="SUPFAM" id="SSF81342">
    <property type="entry name" value="Transmembrane di-heme cytochromes"/>
    <property type="match status" value="1"/>
</dbReference>
<comment type="subcellular location">
    <subcellularLocation>
        <location evidence="2">Cell membrane</location>
        <topology evidence="2">Multi-pass membrane protein</topology>
    </subcellularLocation>
</comment>
<keyword evidence="9 13" id="KW-1133">Transmembrane helix</keyword>
<dbReference type="GO" id="GO:0022904">
    <property type="term" value="P:respiratory electron transport chain"/>
    <property type="evidence" value="ECO:0007669"/>
    <property type="project" value="InterPro"/>
</dbReference>
<keyword evidence="8" id="KW-0249">Electron transport</keyword>
<evidence type="ECO:0000256" key="1">
    <source>
        <dbReference type="ARBA" id="ARBA00001970"/>
    </source>
</evidence>
<dbReference type="Gene3D" id="1.20.950.20">
    <property type="entry name" value="Transmembrane di-heme cytochromes, Chain C"/>
    <property type="match status" value="1"/>
</dbReference>
<dbReference type="PANTHER" id="PTHR30529:SF1">
    <property type="entry name" value="CYTOCHROME B561 HOMOLOG 2"/>
    <property type="match status" value="1"/>
</dbReference>
<comment type="similarity">
    <text evidence="12">Belongs to the cytochrome b561 family.</text>
</comment>
<evidence type="ECO:0000256" key="2">
    <source>
        <dbReference type="ARBA" id="ARBA00004651"/>
    </source>
</evidence>
<evidence type="ECO:0000256" key="7">
    <source>
        <dbReference type="ARBA" id="ARBA00022723"/>
    </source>
</evidence>
<evidence type="ECO:0000256" key="12">
    <source>
        <dbReference type="ARBA" id="ARBA00037975"/>
    </source>
</evidence>
<dbReference type="PANTHER" id="PTHR30529">
    <property type="entry name" value="CYTOCHROME B561"/>
    <property type="match status" value="1"/>
</dbReference>
<dbReference type="EMBL" id="VUAA01000007">
    <property type="protein sequence ID" value="KAA1255232.1"/>
    <property type="molecule type" value="Genomic_DNA"/>
</dbReference>
<dbReference type="InterPro" id="IPR011577">
    <property type="entry name" value="Cyt_b561_bac/Ni-Hgenase"/>
</dbReference>
<accession>A0A5B1C528</accession>
<evidence type="ECO:0000256" key="4">
    <source>
        <dbReference type="ARBA" id="ARBA00022475"/>
    </source>
</evidence>
<evidence type="ECO:0000256" key="9">
    <source>
        <dbReference type="ARBA" id="ARBA00022989"/>
    </source>
</evidence>
<sequence length="179" mass="20112">MKEAPKNYSLMMRTIHWFTALTVVGMFGSGLWMVDLSYYSEWYKTAPHWHKSIGITLTAITIFRFLLKAFTKQPKTEGKKPDVLLAKVAHLSIYLLLSALFVSGYLISTSDGRGIDIFNWFTLPGAGEIFSNQSDIAGRIHLYAAVSLIALSVLHALAAIKHHYIYKDNTLNKMIGKAK</sequence>
<evidence type="ECO:0000313" key="16">
    <source>
        <dbReference type="Proteomes" id="UP000323225"/>
    </source>
</evidence>
<keyword evidence="6 13" id="KW-0812">Transmembrane</keyword>
<dbReference type="GO" id="GO:0046872">
    <property type="term" value="F:metal ion binding"/>
    <property type="evidence" value="ECO:0007669"/>
    <property type="project" value="UniProtKB-KW"/>
</dbReference>
<feature type="transmembrane region" description="Helical" evidence="13">
    <location>
        <begin position="15"/>
        <end position="34"/>
    </location>
</feature>
<feature type="transmembrane region" description="Helical" evidence="13">
    <location>
        <begin position="49"/>
        <end position="67"/>
    </location>
</feature>
<reference evidence="15 16" key="1">
    <citation type="submission" date="2019-09" db="EMBL/GenBank/DDBJ databases">
        <authorList>
            <person name="Kritzky A."/>
            <person name="Schelkanova E.Y."/>
            <person name="Alkhova Z.V."/>
            <person name="Smirnova N.I."/>
        </authorList>
    </citation>
    <scope>NUCLEOTIDE SEQUENCE [LARGE SCALE GENOMIC DNA]</scope>
    <source>
        <strain evidence="15 16">M1526</strain>
    </source>
</reference>
<evidence type="ECO:0000313" key="15">
    <source>
        <dbReference type="EMBL" id="KAA1255232.1"/>
    </source>
</evidence>
<feature type="transmembrane region" description="Helical" evidence="13">
    <location>
        <begin position="140"/>
        <end position="160"/>
    </location>
</feature>
<dbReference type="Proteomes" id="UP000323225">
    <property type="component" value="Unassembled WGS sequence"/>
</dbReference>
<dbReference type="InterPro" id="IPR052168">
    <property type="entry name" value="Cytochrome_b561_oxidase"/>
</dbReference>
<proteinExistence type="inferred from homology"/>
<comment type="caution">
    <text evidence="15">The sequence shown here is derived from an EMBL/GenBank/DDBJ whole genome shotgun (WGS) entry which is preliminary data.</text>
</comment>
<protein>
    <submittedName>
        <fullName evidence="15">Cytochrome b</fullName>
    </submittedName>
</protein>
<evidence type="ECO:0000256" key="10">
    <source>
        <dbReference type="ARBA" id="ARBA00023004"/>
    </source>
</evidence>
<evidence type="ECO:0000259" key="14">
    <source>
        <dbReference type="Pfam" id="PF01292"/>
    </source>
</evidence>
<dbReference type="GO" id="GO:0020037">
    <property type="term" value="F:heme binding"/>
    <property type="evidence" value="ECO:0007669"/>
    <property type="project" value="TreeGrafter"/>
</dbReference>
<keyword evidence="11 13" id="KW-0472">Membrane</keyword>
<evidence type="ECO:0000256" key="11">
    <source>
        <dbReference type="ARBA" id="ARBA00023136"/>
    </source>
</evidence>
<dbReference type="Pfam" id="PF01292">
    <property type="entry name" value="Ni_hydr_CYTB"/>
    <property type="match status" value="1"/>
</dbReference>
<keyword evidence="5" id="KW-0349">Heme</keyword>
<feature type="domain" description="Cytochrome b561 bacterial/Ni-hydrogenase" evidence="14">
    <location>
        <begin position="7"/>
        <end position="176"/>
    </location>
</feature>
<keyword evidence="4" id="KW-1003">Cell membrane</keyword>
<keyword evidence="3" id="KW-0813">Transport</keyword>
<keyword evidence="7" id="KW-0479">Metal-binding</keyword>
<dbReference type="GO" id="GO:0005886">
    <property type="term" value="C:plasma membrane"/>
    <property type="evidence" value="ECO:0007669"/>
    <property type="project" value="UniProtKB-SubCell"/>
</dbReference>
<dbReference type="GO" id="GO:0009055">
    <property type="term" value="F:electron transfer activity"/>
    <property type="evidence" value="ECO:0007669"/>
    <property type="project" value="InterPro"/>
</dbReference>
<evidence type="ECO:0000256" key="3">
    <source>
        <dbReference type="ARBA" id="ARBA00022448"/>
    </source>
</evidence>
<keyword evidence="10" id="KW-0408">Iron</keyword>
<evidence type="ECO:0000256" key="13">
    <source>
        <dbReference type="SAM" id="Phobius"/>
    </source>
</evidence>
<feature type="transmembrane region" description="Helical" evidence="13">
    <location>
        <begin position="88"/>
        <end position="107"/>
    </location>
</feature>
<dbReference type="AlphaFoldDB" id="A0A5B1C528"/>
<organism evidence="15 16">
    <name type="scientific">Vibrio cholerae</name>
    <dbReference type="NCBI Taxonomy" id="666"/>
    <lineage>
        <taxon>Bacteria</taxon>
        <taxon>Pseudomonadati</taxon>
        <taxon>Pseudomonadota</taxon>
        <taxon>Gammaproteobacteria</taxon>
        <taxon>Vibrionales</taxon>
        <taxon>Vibrionaceae</taxon>
        <taxon>Vibrio</taxon>
    </lineage>
</organism>
<evidence type="ECO:0000256" key="6">
    <source>
        <dbReference type="ARBA" id="ARBA00022692"/>
    </source>
</evidence>
<gene>
    <name evidence="15" type="ORF">F0M16_08425</name>
</gene>
<name>A0A5B1C528_VIBCL</name>
<comment type="cofactor">
    <cofactor evidence="1">
        <name>heme b</name>
        <dbReference type="ChEBI" id="CHEBI:60344"/>
    </cofactor>
</comment>
<dbReference type="InterPro" id="IPR016174">
    <property type="entry name" value="Di-haem_cyt_TM"/>
</dbReference>